<feature type="compositionally biased region" description="Polar residues" evidence="10">
    <location>
        <begin position="283"/>
        <end position="298"/>
    </location>
</feature>
<feature type="transmembrane region" description="Helical" evidence="11">
    <location>
        <begin position="154"/>
        <end position="174"/>
    </location>
</feature>
<dbReference type="GO" id="GO:0005198">
    <property type="term" value="F:structural molecule activity"/>
    <property type="evidence" value="ECO:0007669"/>
    <property type="project" value="InterPro"/>
</dbReference>
<evidence type="ECO:0000256" key="10">
    <source>
        <dbReference type="SAM" id="MobiDB-lite"/>
    </source>
</evidence>
<keyword evidence="5" id="KW-1003">Cell membrane</keyword>
<name>A0AA47NVG5_MERPO</name>
<accession>A0AA47NVG5</accession>
<dbReference type="Pfam" id="PF00822">
    <property type="entry name" value="PMP22_Claudin"/>
    <property type="match status" value="1"/>
</dbReference>
<dbReference type="FunFam" id="1.20.140.150:FF:000001">
    <property type="entry name" value="Claudin"/>
    <property type="match status" value="1"/>
</dbReference>
<keyword evidence="8 11" id="KW-1133">Transmembrane helix</keyword>
<feature type="transmembrane region" description="Helical" evidence="11">
    <location>
        <begin position="190"/>
        <end position="214"/>
    </location>
</feature>
<protein>
    <submittedName>
        <fullName evidence="13">Claudin-15</fullName>
    </submittedName>
</protein>
<proteinExistence type="inferred from homology"/>
<dbReference type="InterPro" id="IPR017974">
    <property type="entry name" value="Claudin_CS"/>
</dbReference>
<keyword evidence="4" id="KW-0796">Tight junction</keyword>
<keyword evidence="14" id="KW-1185">Reference proteome</keyword>
<dbReference type="PANTHER" id="PTHR12002">
    <property type="entry name" value="CLAUDIN"/>
    <property type="match status" value="1"/>
</dbReference>
<evidence type="ECO:0000256" key="1">
    <source>
        <dbReference type="ARBA" id="ARBA00004435"/>
    </source>
</evidence>
<feature type="region of interest" description="Disordered" evidence="10">
    <location>
        <begin position="279"/>
        <end position="298"/>
    </location>
</feature>
<comment type="caution">
    <text evidence="13">The sequence shown here is derived from an EMBL/GenBank/DDBJ whole genome shotgun (WGS) entry which is preliminary data.</text>
</comment>
<keyword evidence="9 11" id="KW-0472">Membrane</keyword>
<keyword evidence="7" id="KW-0965">Cell junction</keyword>
<evidence type="ECO:0000256" key="4">
    <source>
        <dbReference type="ARBA" id="ARBA00022427"/>
    </source>
</evidence>
<dbReference type="EMBL" id="JAOPHQ010004862">
    <property type="protein sequence ID" value="KAK0137617.1"/>
    <property type="molecule type" value="Genomic_DNA"/>
</dbReference>
<dbReference type="InterPro" id="IPR004031">
    <property type="entry name" value="PMP22/EMP/MP20/Claudin"/>
</dbReference>
<evidence type="ECO:0000256" key="3">
    <source>
        <dbReference type="ARBA" id="ARBA00008295"/>
    </source>
</evidence>
<feature type="transmembrane region" description="Helical" evidence="11">
    <location>
        <begin position="77"/>
        <end position="98"/>
    </location>
</feature>
<comment type="subcellular location">
    <subcellularLocation>
        <location evidence="1">Cell junction</location>
        <location evidence="1">Tight junction</location>
    </subcellularLocation>
    <subcellularLocation>
        <location evidence="2">Cell membrane</location>
        <topology evidence="2">Multi-pass membrane protein</topology>
    </subcellularLocation>
</comment>
<evidence type="ECO:0000256" key="7">
    <source>
        <dbReference type="ARBA" id="ARBA00022949"/>
    </source>
</evidence>
<evidence type="ECO:0000313" key="13">
    <source>
        <dbReference type="EMBL" id="KAK0137617.1"/>
    </source>
</evidence>
<dbReference type="Proteomes" id="UP001174136">
    <property type="component" value="Unassembled WGS sequence"/>
</dbReference>
<gene>
    <name evidence="13" type="primary">Cldn15_0</name>
    <name evidence="12" type="synonym">Cldn15_1</name>
    <name evidence="13" type="ORF">N1851_026188</name>
    <name evidence="12" type="ORF">N1851_032333</name>
</gene>
<dbReference type="AlphaFoldDB" id="A0AA47NVG5"/>
<dbReference type="EMBL" id="JAOPHQ010006118">
    <property type="protein sequence ID" value="KAK0132775.1"/>
    <property type="molecule type" value="Genomic_DNA"/>
</dbReference>
<reference evidence="13" key="1">
    <citation type="journal article" date="2023" name="Front. Mar. Sci.">
        <title>A new Merluccius polli reference genome to investigate the effects of global change in West African waters.</title>
        <authorList>
            <person name="Mateo J.L."/>
            <person name="Blanco-Fernandez C."/>
            <person name="Garcia-Vazquez E."/>
            <person name="Machado-Schiaffino G."/>
        </authorList>
    </citation>
    <scope>NUCLEOTIDE SEQUENCE</scope>
    <source>
        <strain evidence="13">C29</strain>
        <tissue evidence="13">Fin</tissue>
    </source>
</reference>
<evidence type="ECO:0000256" key="6">
    <source>
        <dbReference type="ARBA" id="ARBA00022692"/>
    </source>
</evidence>
<sequence length="298" mass="32239">MIEIVEIVGLFLGFGGWITAMVSLQDEYWKESTTEGSVITTSTIYENLWMSCASDSTGIYNCRDFPSLLALPGEMNAIVEGFALFLGFLGWLMVGIALPNRNWKVSSVDGNVITTSTIYENLWMSCATDSTGVHNCRDFPSLLALNGYIQASRALMIAAIVFGTFGLVAALAGIQCTKVGGENYALKGRIAAIGGVFFILQGLCTMVAISWYAANITQQFFDEFYPGTKYEIGEGLYIGWSSAILALCGGGCLMCACKLDTADEKRPYAYQPSSRANLRPATVGSQTAPSQYGRNVYV</sequence>
<dbReference type="InterPro" id="IPR006187">
    <property type="entry name" value="Claudin"/>
</dbReference>
<dbReference type="GO" id="GO:0005923">
    <property type="term" value="C:bicellular tight junction"/>
    <property type="evidence" value="ECO:0007669"/>
    <property type="project" value="UniProtKB-SubCell"/>
</dbReference>
<evidence type="ECO:0000256" key="2">
    <source>
        <dbReference type="ARBA" id="ARBA00004651"/>
    </source>
</evidence>
<evidence type="ECO:0000256" key="9">
    <source>
        <dbReference type="ARBA" id="ARBA00023136"/>
    </source>
</evidence>
<dbReference type="PRINTS" id="PR01077">
    <property type="entry name" value="CLAUDIN"/>
</dbReference>
<evidence type="ECO:0000256" key="11">
    <source>
        <dbReference type="SAM" id="Phobius"/>
    </source>
</evidence>
<evidence type="ECO:0000313" key="12">
    <source>
        <dbReference type="EMBL" id="KAK0132775.1"/>
    </source>
</evidence>
<organism evidence="13 14">
    <name type="scientific">Merluccius polli</name>
    <name type="common">Benguela hake</name>
    <name type="synonym">Merluccius cadenati</name>
    <dbReference type="NCBI Taxonomy" id="89951"/>
    <lineage>
        <taxon>Eukaryota</taxon>
        <taxon>Metazoa</taxon>
        <taxon>Chordata</taxon>
        <taxon>Craniata</taxon>
        <taxon>Vertebrata</taxon>
        <taxon>Euteleostomi</taxon>
        <taxon>Actinopterygii</taxon>
        <taxon>Neopterygii</taxon>
        <taxon>Teleostei</taxon>
        <taxon>Neoteleostei</taxon>
        <taxon>Acanthomorphata</taxon>
        <taxon>Zeiogadaria</taxon>
        <taxon>Gadariae</taxon>
        <taxon>Gadiformes</taxon>
        <taxon>Gadoidei</taxon>
        <taxon>Merlucciidae</taxon>
        <taxon>Merluccius</taxon>
    </lineage>
</organism>
<evidence type="ECO:0000256" key="5">
    <source>
        <dbReference type="ARBA" id="ARBA00022475"/>
    </source>
</evidence>
<evidence type="ECO:0000256" key="8">
    <source>
        <dbReference type="ARBA" id="ARBA00022989"/>
    </source>
</evidence>
<dbReference type="PROSITE" id="PS01346">
    <property type="entry name" value="CLAUDIN"/>
    <property type="match status" value="2"/>
</dbReference>
<evidence type="ECO:0000313" key="14">
    <source>
        <dbReference type="Proteomes" id="UP001174136"/>
    </source>
</evidence>
<dbReference type="Gene3D" id="1.20.140.150">
    <property type="match status" value="2"/>
</dbReference>
<dbReference type="GO" id="GO:0005886">
    <property type="term" value="C:plasma membrane"/>
    <property type="evidence" value="ECO:0007669"/>
    <property type="project" value="UniProtKB-SubCell"/>
</dbReference>
<comment type="similarity">
    <text evidence="3">Belongs to the claudin family.</text>
</comment>
<keyword evidence="6 11" id="KW-0812">Transmembrane</keyword>